<feature type="transmembrane region" description="Helical" evidence="1">
    <location>
        <begin position="362"/>
        <end position="382"/>
    </location>
</feature>
<keyword evidence="3" id="KW-0378">Hydrolase</keyword>
<dbReference type="OrthoDB" id="9782250at2"/>
<dbReference type="AlphaFoldDB" id="K9WN15"/>
<sequence length="551" mass="61477">MTTERWILMIKRLILGILTIFAFASVTLSLLQSLSQPQIQSRLELYQTNLLLHASEWQGNSSETGTPQESVPDLKAARNALLGEKPLKTAQEQYQETRKSAQKTQSNLAAQLKDVSDKISQVQGIEDEDAPTPEEVKIQLQRSMQQQQQLQGLLSQVQQLIDELDLRIGVLQAHQGDQKAALNTWSQFTKPSAEAVASVSASKDSMVQTAQVLIGLWSEQPRLLPDAESQIQKDLEGWFRYRALTKLYQLQQRQDAQLSLQAKEQELAEQAIFKLALIGGIPGFGGLLGVGLFVFLIVQRLLKGKESLLATNSNVPWETPWNWEIIWQVFILGFFFIGQLLLPTLFHWLGVNPSNYDVRMKAFYVLASYLLMASGGLLVLYFSLKPFFPLPQDWFSFKWRLSWIAWGLGGYFVALPLVILVSFLNQKLWQGQGGSNPILSLALEGQDNVALFLFCVTACVAAPMFEEIFFRGFLLPSLTRYLPVWGAIVASGFLFALAHLSFSEVLPLATLGIVLGIVYTRSRNLLASMLLHGLWNAGTLLSLFVLGSGAS</sequence>
<dbReference type="PANTHER" id="PTHR43592:SF15">
    <property type="entry name" value="CAAX AMINO TERMINAL PROTEASE FAMILY PROTEIN"/>
    <property type="match status" value="1"/>
</dbReference>
<keyword evidence="1" id="KW-0472">Membrane</keyword>
<dbReference type="RefSeq" id="WP_015185319.1">
    <property type="nucleotide sequence ID" value="NC_019738.1"/>
</dbReference>
<evidence type="ECO:0000313" key="4">
    <source>
        <dbReference type="Proteomes" id="UP000010471"/>
    </source>
</evidence>
<gene>
    <name evidence="3" type="ORF">Mic7113_5554</name>
</gene>
<dbReference type="GO" id="GO:0080120">
    <property type="term" value="P:CAAX-box protein maturation"/>
    <property type="evidence" value="ECO:0007669"/>
    <property type="project" value="UniProtKB-ARBA"/>
</dbReference>
<dbReference type="GO" id="GO:0004175">
    <property type="term" value="F:endopeptidase activity"/>
    <property type="evidence" value="ECO:0007669"/>
    <property type="project" value="UniProtKB-ARBA"/>
</dbReference>
<keyword evidence="3" id="KW-0645">Protease</keyword>
<dbReference type="EMBL" id="CP003630">
    <property type="protein sequence ID" value="AFZ21186.1"/>
    <property type="molecule type" value="Genomic_DNA"/>
</dbReference>
<evidence type="ECO:0000313" key="3">
    <source>
        <dbReference type="EMBL" id="AFZ21186.1"/>
    </source>
</evidence>
<feature type="domain" description="CAAX prenyl protease 2/Lysostaphin resistance protein A-like" evidence="2">
    <location>
        <begin position="450"/>
        <end position="537"/>
    </location>
</feature>
<reference evidence="3 4" key="1">
    <citation type="submission" date="2012-06" db="EMBL/GenBank/DDBJ databases">
        <title>Finished chromosome of genome of Microcoleus sp. PCC 7113.</title>
        <authorList>
            <consortium name="US DOE Joint Genome Institute"/>
            <person name="Gugger M."/>
            <person name="Coursin T."/>
            <person name="Rippka R."/>
            <person name="Tandeau De Marsac N."/>
            <person name="Huntemann M."/>
            <person name="Wei C.-L."/>
            <person name="Han J."/>
            <person name="Detter J.C."/>
            <person name="Han C."/>
            <person name="Tapia R."/>
            <person name="Chen A."/>
            <person name="Kyrpides N."/>
            <person name="Mavromatis K."/>
            <person name="Markowitz V."/>
            <person name="Szeto E."/>
            <person name="Ivanova N."/>
            <person name="Pagani I."/>
            <person name="Pati A."/>
            <person name="Goodwin L."/>
            <person name="Nordberg H.P."/>
            <person name="Cantor M.N."/>
            <person name="Hua S.X."/>
            <person name="Woyke T."/>
            <person name="Kerfeld C.A."/>
        </authorList>
    </citation>
    <scope>NUCLEOTIDE SEQUENCE [LARGE SCALE GENOMIC DNA]</scope>
    <source>
        <strain evidence="3 4">PCC 7113</strain>
    </source>
</reference>
<feature type="transmembrane region" description="Helical" evidence="1">
    <location>
        <begin position="449"/>
        <end position="469"/>
    </location>
</feature>
<dbReference type="HOGENOM" id="CLU_043242_0_0_3"/>
<feature type="transmembrane region" description="Helical" evidence="1">
    <location>
        <begin position="481"/>
        <end position="499"/>
    </location>
</feature>
<name>K9WN15_9CYAN</name>
<feature type="transmembrane region" description="Helical" evidence="1">
    <location>
        <begin position="275"/>
        <end position="298"/>
    </location>
</feature>
<feature type="transmembrane region" description="Helical" evidence="1">
    <location>
        <begin position="403"/>
        <end position="424"/>
    </location>
</feature>
<keyword evidence="1" id="KW-1133">Transmembrane helix</keyword>
<dbReference type="InterPro" id="IPR003675">
    <property type="entry name" value="Rce1/LyrA-like_dom"/>
</dbReference>
<organism evidence="3 4">
    <name type="scientific">Allocoleopsis franciscana PCC 7113</name>
    <dbReference type="NCBI Taxonomy" id="1173027"/>
    <lineage>
        <taxon>Bacteria</taxon>
        <taxon>Bacillati</taxon>
        <taxon>Cyanobacteriota</taxon>
        <taxon>Cyanophyceae</taxon>
        <taxon>Coleofasciculales</taxon>
        <taxon>Coleofasciculaceae</taxon>
        <taxon>Allocoleopsis</taxon>
        <taxon>Allocoleopsis franciscana</taxon>
    </lineage>
</organism>
<feature type="transmembrane region" description="Helical" evidence="1">
    <location>
        <begin position="529"/>
        <end position="550"/>
    </location>
</feature>
<protein>
    <submittedName>
        <fullName evidence="3">Putative metal-dependent membrane protease</fullName>
    </submittedName>
</protein>
<dbReference type="KEGG" id="mic:Mic7113_5554"/>
<dbReference type="PANTHER" id="PTHR43592">
    <property type="entry name" value="CAAX AMINO TERMINAL PROTEASE"/>
    <property type="match status" value="1"/>
</dbReference>
<feature type="transmembrane region" description="Helical" evidence="1">
    <location>
        <begin position="329"/>
        <end position="350"/>
    </location>
</feature>
<evidence type="ECO:0000256" key="1">
    <source>
        <dbReference type="SAM" id="Phobius"/>
    </source>
</evidence>
<keyword evidence="4" id="KW-1185">Reference proteome</keyword>
<proteinExistence type="predicted"/>
<dbReference type="Proteomes" id="UP000010471">
    <property type="component" value="Chromosome"/>
</dbReference>
<dbReference type="Pfam" id="PF02517">
    <property type="entry name" value="Rce1-like"/>
    <property type="match status" value="1"/>
</dbReference>
<accession>K9WN15</accession>
<dbReference type="STRING" id="1173027.Mic7113_5554"/>
<dbReference type="GO" id="GO:0006508">
    <property type="term" value="P:proteolysis"/>
    <property type="evidence" value="ECO:0007669"/>
    <property type="project" value="UniProtKB-KW"/>
</dbReference>
<evidence type="ECO:0000259" key="2">
    <source>
        <dbReference type="Pfam" id="PF02517"/>
    </source>
</evidence>
<dbReference type="eggNOG" id="COG1266">
    <property type="taxonomic scope" value="Bacteria"/>
</dbReference>
<keyword evidence="1" id="KW-0812">Transmembrane</keyword>